<reference evidence="2" key="1">
    <citation type="submission" date="2020-10" db="EMBL/GenBank/DDBJ databases">
        <authorList>
            <person name="Hahn C.J."/>
            <person name="Laso-Perez R."/>
            <person name="Vulcano F."/>
            <person name="Vaziourakis K.-M."/>
            <person name="Stokke R."/>
            <person name="Steen I.H."/>
            <person name="Teske A."/>
            <person name="Boetius A."/>
            <person name="Liebeke M."/>
            <person name="Amann R."/>
            <person name="Knittel K."/>
        </authorList>
    </citation>
    <scope>NUCLEOTIDE SEQUENCE</scope>
    <source>
        <strain evidence="2">Gfbio:e3339647-f889-4370-9287-4fb5cb688e4c:AG392D22_GoMArc1</strain>
    </source>
</reference>
<feature type="coiled-coil region" evidence="1">
    <location>
        <begin position="160"/>
        <end position="187"/>
    </location>
</feature>
<dbReference type="Proteomes" id="UP000634805">
    <property type="component" value="Unassembled WGS sequence"/>
</dbReference>
<proteinExistence type="predicted"/>
<accession>A0A811TL12</accession>
<organism evidence="2 3">
    <name type="scientific">Candidatus Argoarchaeum ethanivorans</name>
    <dbReference type="NCBI Taxonomy" id="2608793"/>
    <lineage>
        <taxon>Archaea</taxon>
        <taxon>Methanobacteriati</taxon>
        <taxon>Methanobacteriota</taxon>
        <taxon>Stenosarchaea group</taxon>
        <taxon>Methanomicrobia</taxon>
        <taxon>Methanosarcinales</taxon>
        <taxon>Methanosarcinales incertae sedis</taxon>
        <taxon>GOM Arc I cluster</taxon>
        <taxon>Candidatus Argoarchaeum</taxon>
    </lineage>
</organism>
<comment type="caution">
    <text evidence="2">The sequence shown here is derived from an EMBL/GenBank/DDBJ whole genome shotgun (WGS) entry which is preliminary data.</text>
</comment>
<protein>
    <submittedName>
        <fullName evidence="2">Uncharacterized protein</fullName>
    </submittedName>
</protein>
<sequence length="211" mass="24620">MPIKPIDFGDSAEIGMYKSIIDRVQTIVDLKRELSTYQECFQEPILKLESPEPFPTISTEKIIGALDESEKRNLRTSSQLKPIYADDSFVLRRTNEVIMNIDQSETDFEYTLVLVGKSKRTIKIDGEKEILNFLEKILDENYRGRSWREIEEKIILPDTVQSFKRKYVEIRDKVQEVLENVQKFQGEIDETVCKLYGIEKDEVNVAISKLF</sequence>
<gene>
    <name evidence="2" type="ORF">EMLJLAPB_01240</name>
</gene>
<name>A0A811TL12_9EURY</name>
<evidence type="ECO:0000256" key="1">
    <source>
        <dbReference type="SAM" id="Coils"/>
    </source>
</evidence>
<dbReference type="AlphaFoldDB" id="A0A811TL12"/>
<evidence type="ECO:0000313" key="2">
    <source>
        <dbReference type="EMBL" id="CAD6495148.1"/>
    </source>
</evidence>
<dbReference type="EMBL" id="CAJHIS010000070">
    <property type="protein sequence ID" value="CAD6495148.1"/>
    <property type="molecule type" value="Genomic_DNA"/>
</dbReference>
<keyword evidence="1" id="KW-0175">Coiled coil</keyword>
<evidence type="ECO:0000313" key="3">
    <source>
        <dbReference type="Proteomes" id="UP000634805"/>
    </source>
</evidence>